<name>A0A448NPQ8_9FLAO</name>
<evidence type="ECO:0000313" key="3">
    <source>
        <dbReference type="EMBL" id="VEH98411.1"/>
    </source>
</evidence>
<dbReference type="OrthoDB" id="568723at2"/>
<organism evidence="3 5">
    <name type="scientific">Kaistella antarctica</name>
    <dbReference type="NCBI Taxonomy" id="266748"/>
    <lineage>
        <taxon>Bacteria</taxon>
        <taxon>Pseudomonadati</taxon>
        <taxon>Bacteroidota</taxon>
        <taxon>Flavobacteriia</taxon>
        <taxon>Flavobacteriales</taxon>
        <taxon>Weeksellaceae</taxon>
        <taxon>Chryseobacterium group</taxon>
        <taxon>Kaistella</taxon>
    </lineage>
</organism>
<dbReference type="EMBL" id="JPEP01000002">
    <property type="protein sequence ID" value="KEY19338.1"/>
    <property type="molecule type" value="Genomic_DNA"/>
</dbReference>
<dbReference type="Proteomes" id="UP000028349">
    <property type="component" value="Unassembled WGS sequence"/>
</dbReference>
<accession>A0A448NPQ8</accession>
<sequence length="313" mass="34587">MKKLILSFFLAGSILGNAQIFDLLKDKVKDKAANLVGEKVIGAITTEAITTNFKDCNKIDVKKTDFGKNEKYTNLCNVNFSAAEGYVLKPGFYTIELKSFCMHAGTYAPSKGDGYLYAPLKGPRKELINSLVKNWYQNQDIPQEKVQALVWGVIAKSSFKNMSPDLQLVATRLLSKGDLLKLSKMGLDFIPASVMSKAKSNLPQPIQVILEAENKIRNFFSSSSSSYSELERLALLTGVNPITSEVDRGSWGLHPNGYWTSYQPNGYRQMTVRIYVPATLSSVNYIPSDDVGVPANTGSQRLMVSDVLNCNAR</sequence>
<feature type="chain" id="PRO_5019191192" evidence="1">
    <location>
        <begin position="19"/>
        <end position="313"/>
    </location>
</feature>
<dbReference type="EMBL" id="LR134441">
    <property type="protein sequence ID" value="VEH98411.1"/>
    <property type="molecule type" value="Genomic_DNA"/>
</dbReference>
<evidence type="ECO:0000313" key="4">
    <source>
        <dbReference type="Proteomes" id="UP000028349"/>
    </source>
</evidence>
<keyword evidence="4" id="KW-1185">Reference proteome</keyword>
<evidence type="ECO:0000313" key="2">
    <source>
        <dbReference type="EMBL" id="KEY19338.1"/>
    </source>
</evidence>
<feature type="signal peptide" evidence="1">
    <location>
        <begin position="1"/>
        <end position="18"/>
    </location>
</feature>
<evidence type="ECO:0000313" key="5">
    <source>
        <dbReference type="Proteomes" id="UP000270036"/>
    </source>
</evidence>
<proteinExistence type="predicted"/>
<keyword evidence="1" id="KW-0732">Signal</keyword>
<gene>
    <name evidence="2" type="ORF">HY04_13110</name>
    <name evidence="3" type="ORF">NCTC13489_00959</name>
</gene>
<evidence type="ECO:0000256" key="1">
    <source>
        <dbReference type="SAM" id="SignalP"/>
    </source>
</evidence>
<dbReference type="STRING" id="266748.HY04_13110"/>
<protein>
    <submittedName>
        <fullName evidence="3">Uncharacterized protein</fullName>
    </submittedName>
</protein>
<dbReference type="Proteomes" id="UP000270036">
    <property type="component" value="Chromosome"/>
</dbReference>
<dbReference type="KEGG" id="cant:NCTC13489_00959"/>
<dbReference type="RefSeq" id="WP_034720374.1">
    <property type="nucleotide sequence ID" value="NZ_FOIX01000003.1"/>
</dbReference>
<dbReference type="AlphaFoldDB" id="A0A448NPQ8"/>
<reference evidence="3 5" key="2">
    <citation type="submission" date="2018-12" db="EMBL/GenBank/DDBJ databases">
        <authorList>
            <consortium name="Pathogen Informatics"/>
        </authorList>
    </citation>
    <scope>NUCLEOTIDE SEQUENCE [LARGE SCALE GENOMIC DNA]</scope>
    <source>
        <strain evidence="3 5">NCTC13489</strain>
    </source>
</reference>
<reference evidence="2 4" key="1">
    <citation type="submission" date="2014-07" db="EMBL/GenBank/DDBJ databases">
        <authorList>
            <person name="Pisani N.G."/>
            <person name="Newman J.D."/>
        </authorList>
    </citation>
    <scope>NUCLEOTIDE SEQUENCE [LARGE SCALE GENOMIC DNA]</scope>
    <source>
        <strain evidence="2 4">LMG 24720</strain>
    </source>
</reference>